<feature type="compositionally biased region" description="Basic and acidic residues" evidence="1">
    <location>
        <begin position="394"/>
        <end position="408"/>
    </location>
</feature>
<sequence length="439" mass="47554">MPPEPLSWDGKYFFKERKQQQHEMPSLDTVGPASRWRETPPHHDGGATSVGGDQPSFTADLQCVSTEALESRNRYPRSGVFMLVLGLPSRGKQGCWHLYSEESGHGFTRSWSNEKIIDDESFWPSDSRADGKYSVNGRENRGSFSEKDWKCHSWENGGSPNSPGRPLDVSDKRSVDGIITVNSHHHSDFVNTWDRDKIGGVNGLGTGQRFESENLLGSIDWKLARSESMFSRGSGLSNSSSSKSMGVDSSEARAEAQMGNVTPVQSPSGDVDADATSVVAPSEETSAKKKSCLGWGEGLAKYGKKKVVGPDDIAANNEAGYCGRTEPLQLQVSNLAGTSTRIGGFSNCASLAMPSSVACSSSPVRDQNLIHQDSEDEPADPSIIYEEPEEEAPSSDRKRYLPQDQKLDPDPIVASFSCGAVGIISSLMILGANNNIEQQ</sequence>
<protein>
    <submittedName>
        <fullName evidence="2">Uncharacterized protein</fullName>
    </submittedName>
</protein>
<keyword evidence="3" id="KW-1185">Reference proteome</keyword>
<feature type="compositionally biased region" description="Basic and acidic residues" evidence="1">
    <location>
        <begin position="12"/>
        <end position="21"/>
    </location>
</feature>
<evidence type="ECO:0000313" key="2">
    <source>
        <dbReference type="EMBL" id="KAF7129711.1"/>
    </source>
</evidence>
<name>A0A834GE59_RHOSS</name>
<comment type="caution">
    <text evidence="2">The sequence shown here is derived from an EMBL/GenBank/DDBJ whole genome shotgun (WGS) entry which is preliminary data.</text>
</comment>
<feature type="compositionally biased region" description="Polar residues" evidence="1">
    <location>
        <begin position="259"/>
        <end position="268"/>
    </location>
</feature>
<dbReference type="EMBL" id="WJXA01000010">
    <property type="protein sequence ID" value="KAF7129711.1"/>
    <property type="molecule type" value="Genomic_DNA"/>
</dbReference>
<accession>A0A834GE59</accession>
<proteinExistence type="predicted"/>
<evidence type="ECO:0000256" key="1">
    <source>
        <dbReference type="SAM" id="MobiDB-lite"/>
    </source>
</evidence>
<gene>
    <name evidence="2" type="ORF">RHSIM_Rhsim10G0111700</name>
</gene>
<dbReference type="AlphaFoldDB" id="A0A834GE59"/>
<feature type="compositionally biased region" description="Basic and acidic residues" evidence="1">
    <location>
        <begin position="35"/>
        <end position="45"/>
    </location>
</feature>
<feature type="region of interest" description="Disordered" evidence="1">
    <location>
        <begin position="386"/>
        <end position="408"/>
    </location>
</feature>
<feature type="compositionally biased region" description="Low complexity" evidence="1">
    <location>
        <begin position="231"/>
        <end position="249"/>
    </location>
</feature>
<feature type="region of interest" description="Disordered" evidence="1">
    <location>
        <begin position="149"/>
        <end position="171"/>
    </location>
</feature>
<dbReference type="PANTHER" id="PTHR47340:SF1">
    <property type="entry name" value="DUPLICATED HOMEODOMAIN-LIKE SUPERFAMILY PROTEIN"/>
    <property type="match status" value="1"/>
</dbReference>
<dbReference type="OrthoDB" id="10258692at2759"/>
<feature type="region of interest" description="Disordered" evidence="1">
    <location>
        <begin position="1"/>
        <end position="56"/>
    </location>
</feature>
<feature type="region of interest" description="Disordered" evidence="1">
    <location>
        <begin position="231"/>
        <end position="282"/>
    </location>
</feature>
<reference evidence="2" key="1">
    <citation type="submission" date="2019-11" db="EMBL/GenBank/DDBJ databases">
        <authorList>
            <person name="Liu Y."/>
            <person name="Hou J."/>
            <person name="Li T.-Q."/>
            <person name="Guan C.-H."/>
            <person name="Wu X."/>
            <person name="Wu H.-Z."/>
            <person name="Ling F."/>
            <person name="Zhang R."/>
            <person name="Shi X.-G."/>
            <person name="Ren J.-P."/>
            <person name="Chen E.-F."/>
            <person name="Sun J.-M."/>
        </authorList>
    </citation>
    <scope>NUCLEOTIDE SEQUENCE</scope>
    <source>
        <strain evidence="2">Adult_tree_wgs_1</strain>
        <tissue evidence="2">Leaves</tissue>
    </source>
</reference>
<dbReference type="PANTHER" id="PTHR47340">
    <property type="entry name" value="DUPLICATED HOMEODOMAIN-LIKE SUPERFAMILY PROTEIN"/>
    <property type="match status" value="1"/>
</dbReference>
<evidence type="ECO:0000313" key="3">
    <source>
        <dbReference type="Proteomes" id="UP000626092"/>
    </source>
</evidence>
<dbReference type="Proteomes" id="UP000626092">
    <property type="component" value="Unassembled WGS sequence"/>
</dbReference>
<organism evidence="2 3">
    <name type="scientific">Rhododendron simsii</name>
    <name type="common">Sims's rhododendron</name>
    <dbReference type="NCBI Taxonomy" id="118357"/>
    <lineage>
        <taxon>Eukaryota</taxon>
        <taxon>Viridiplantae</taxon>
        <taxon>Streptophyta</taxon>
        <taxon>Embryophyta</taxon>
        <taxon>Tracheophyta</taxon>
        <taxon>Spermatophyta</taxon>
        <taxon>Magnoliopsida</taxon>
        <taxon>eudicotyledons</taxon>
        <taxon>Gunneridae</taxon>
        <taxon>Pentapetalae</taxon>
        <taxon>asterids</taxon>
        <taxon>Ericales</taxon>
        <taxon>Ericaceae</taxon>
        <taxon>Ericoideae</taxon>
        <taxon>Rhodoreae</taxon>
        <taxon>Rhododendron</taxon>
    </lineage>
</organism>